<keyword evidence="3" id="KW-1185">Reference proteome</keyword>
<feature type="domain" description="MoxR-vWA-beta-propeller ternary system" evidence="1">
    <location>
        <begin position="18"/>
        <end position="244"/>
    </location>
</feature>
<proteinExistence type="predicted"/>
<dbReference type="EMBL" id="JACVFC010000001">
    <property type="protein sequence ID" value="MBC9930217.1"/>
    <property type="molecule type" value="Genomic_DNA"/>
</dbReference>
<dbReference type="RefSeq" id="WP_188087300.1">
    <property type="nucleotide sequence ID" value="NZ_JACVFC010000001.1"/>
</dbReference>
<comment type="caution">
    <text evidence="2">The sequence shown here is derived from an EMBL/GenBank/DDBJ whole genome shotgun (WGS) entry which is preliminary data.</text>
</comment>
<dbReference type="InterPro" id="IPR045552">
    <property type="entry name" value="bpX2"/>
</dbReference>
<dbReference type="Pfam" id="PF19918">
    <property type="entry name" value="bpX2"/>
    <property type="match status" value="1"/>
</dbReference>
<gene>
    <name evidence="2" type="ORF">ICL07_07500</name>
</gene>
<accession>A0ABR7TI72</accession>
<evidence type="ECO:0000259" key="1">
    <source>
        <dbReference type="Pfam" id="PF19918"/>
    </source>
</evidence>
<protein>
    <recommendedName>
        <fullName evidence="1">MoxR-vWA-beta-propeller ternary system domain-containing protein</fullName>
    </recommendedName>
</protein>
<name>A0ABR7TI72_9BACT</name>
<reference evidence="2 3" key="1">
    <citation type="submission" date="2020-09" db="EMBL/GenBank/DDBJ databases">
        <title>Genome sequences of type strains of Chitinophaga qingshengii and Chitinophaga varians.</title>
        <authorList>
            <person name="Kittiwongwattana C."/>
        </authorList>
    </citation>
    <scope>NUCLEOTIDE SEQUENCE [LARGE SCALE GENOMIC DNA]</scope>
    <source>
        <strain evidence="2 3">JCM 30026</strain>
    </source>
</reference>
<organism evidence="2 3">
    <name type="scientific">Chitinophaga qingshengii</name>
    <dbReference type="NCBI Taxonomy" id="1569794"/>
    <lineage>
        <taxon>Bacteria</taxon>
        <taxon>Pseudomonadati</taxon>
        <taxon>Bacteroidota</taxon>
        <taxon>Chitinophagia</taxon>
        <taxon>Chitinophagales</taxon>
        <taxon>Chitinophagaceae</taxon>
        <taxon>Chitinophaga</taxon>
    </lineage>
</organism>
<dbReference type="Proteomes" id="UP000659124">
    <property type="component" value="Unassembled WGS sequence"/>
</dbReference>
<evidence type="ECO:0000313" key="3">
    <source>
        <dbReference type="Proteomes" id="UP000659124"/>
    </source>
</evidence>
<evidence type="ECO:0000313" key="2">
    <source>
        <dbReference type="EMBL" id="MBC9930217.1"/>
    </source>
</evidence>
<sequence>MAPNHATTMMPAWKEIVLQLPLHQYTALGAVRHLPGLEIATDGSSVWLKGISAPEKLHPLLLQLPAICTWYADHRQRLFKKGDITPTAILNNTLTWQSLSQWLTVSLPVSGMPHAITDKAPVRLVPADQPEETAALLTTLAAWRTYGETAPLVRLQRLSFAADSQGRVLIIGYPLPAIPGREYTSVQQLLLPVGFTLHPAGIAPLIRQQLDPEKEYLLLFHPDGNWERIPQHALVPATRRGIRATHPGTAQPEKL</sequence>